<keyword evidence="1" id="KW-0175">Coiled coil</keyword>
<evidence type="ECO:0000313" key="4">
    <source>
        <dbReference type="EMBL" id="CAF3903681.1"/>
    </source>
</evidence>
<name>A0A814P9S0_9BILA</name>
<reference evidence="3" key="1">
    <citation type="submission" date="2021-02" db="EMBL/GenBank/DDBJ databases">
        <authorList>
            <person name="Nowell W R."/>
        </authorList>
    </citation>
    <scope>NUCLEOTIDE SEQUENCE</scope>
</reference>
<dbReference type="EMBL" id="CAJNOU010000486">
    <property type="protein sequence ID" value="CAF1011766.1"/>
    <property type="molecule type" value="Genomic_DNA"/>
</dbReference>
<evidence type="ECO:0000313" key="2">
    <source>
        <dbReference type="EMBL" id="CAF1011766.1"/>
    </source>
</evidence>
<evidence type="ECO:0000313" key="5">
    <source>
        <dbReference type="EMBL" id="CAF4095317.1"/>
    </source>
</evidence>
<accession>A0A814P9S0</accession>
<protein>
    <submittedName>
        <fullName evidence="3">Uncharacterized protein</fullName>
    </submittedName>
</protein>
<dbReference type="Proteomes" id="UP000663882">
    <property type="component" value="Unassembled WGS sequence"/>
</dbReference>
<sequence length="68" mass="8349">MEQKSCLEWERQCMQESITQKFRLLEQINNLKSREKARELELQKQQRKDLMMKLDNIKIEKESLNSSY</sequence>
<dbReference type="AlphaFoldDB" id="A0A814P9S0"/>
<proteinExistence type="predicted"/>
<dbReference type="Proteomes" id="UP000663889">
    <property type="component" value="Unassembled WGS sequence"/>
</dbReference>
<comment type="caution">
    <text evidence="3">The sequence shown here is derived from an EMBL/GenBank/DDBJ whole genome shotgun (WGS) entry which is preliminary data.</text>
</comment>
<evidence type="ECO:0000313" key="3">
    <source>
        <dbReference type="EMBL" id="CAF1104815.1"/>
    </source>
</evidence>
<dbReference type="OrthoDB" id="10567436at2759"/>
<dbReference type="Proteomes" id="UP000663874">
    <property type="component" value="Unassembled WGS sequence"/>
</dbReference>
<dbReference type="Proteomes" id="UP000663823">
    <property type="component" value="Unassembled WGS sequence"/>
</dbReference>
<dbReference type="EMBL" id="CAJNOO010001146">
    <property type="protein sequence ID" value="CAF1104815.1"/>
    <property type="molecule type" value="Genomic_DNA"/>
</dbReference>
<feature type="coiled-coil region" evidence="1">
    <location>
        <begin position="25"/>
        <end position="67"/>
    </location>
</feature>
<evidence type="ECO:0000256" key="1">
    <source>
        <dbReference type="SAM" id="Coils"/>
    </source>
</evidence>
<dbReference type="EMBL" id="CAJOAX010011527">
    <property type="protein sequence ID" value="CAF4095317.1"/>
    <property type="molecule type" value="Genomic_DNA"/>
</dbReference>
<evidence type="ECO:0000313" key="6">
    <source>
        <dbReference type="Proteomes" id="UP000663882"/>
    </source>
</evidence>
<gene>
    <name evidence="4" type="ORF">FNK824_LOCUS20715</name>
    <name evidence="5" type="ORF">OTI717_LOCUS33881</name>
    <name evidence="3" type="ORF">RFH988_LOCUS19512</name>
    <name evidence="2" type="ORF">SEV965_LOCUS11333</name>
</gene>
<organism evidence="3 6">
    <name type="scientific">Rotaria sordida</name>
    <dbReference type="NCBI Taxonomy" id="392033"/>
    <lineage>
        <taxon>Eukaryota</taxon>
        <taxon>Metazoa</taxon>
        <taxon>Spiralia</taxon>
        <taxon>Gnathifera</taxon>
        <taxon>Rotifera</taxon>
        <taxon>Eurotatoria</taxon>
        <taxon>Bdelloidea</taxon>
        <taxon>Philodinida</taxon>
        <taxon>Philodinidae</taxon>
        <taxon>Rotaria</taxon>
    </lineage>
</organism>
<dbReference type="EMBL" id="CAJOBE010003844">
    <property type="protein sequence ID" value="CAF3903681.1"/>
    <property type="molecule type" value="Genomic_DNA"/>
</dbReference>